<organism evidence="9">
    <name type="scientific">Dermatophagoides farinae</name>
    <name type="common">American house dust mite</name>
    <dbReference type="NCBI Taxonomy" id="6954"/>
    <lineage>
        <taxon>Eukaryota</taxon>
        <taxon>Metazoa</taxon>
        <taxon>Ecdysozoa</taxon>
        <taxon>Arthropoda</taxon>
        <taxon>Chelicerata</taxon>
        <taxon>Arachnida</taxon>
        <taxon>Acari</taxon>
        <taxon>Acariformes</taxon>
        <taxon>Sarcoptiformes</taxon>
        <taxon>Astigmata</taxon>
        <taxon>Psoroptidia</taxon>
        <taxon>Analgoidea</taxon>
        <taxon>Pyroglyphidae</taxon>
        <taxon>Dermatophagoidinae</taxon>
        <taxon>Dermatophagoides</taxon>
    </lineage>
</organism>
<evidence type="ECO:0000256" key="6">
    <source>
        <dbReference type="PROSITE-ProRule" id="PRU00047"/>
    </source>
</evidence>
<reference evidence="9" key="1">
    <citation type="submission" date="2020-06" db="EMBL/GenBank/DDBJ databases">
        <authorList>
            <person name="Ji K."/>
            <person name="Li J."/>
        </authorList>
    </citation>
    <scope>NUCLEOTIDE SEQUENCE</scope>
    <source>
        <strain evidence="9">JKM2019</strain>
        <tissue evidence="9">Whole body</tissue>
    </source>
</reference>
<keyword evidence="1" id="KW-0479">Metal-binding</keyword>
<sequence length="709" mass="81193">MNQSNTNSVRSSCSKCGYPGHFTYQCRNFFRVNPTEDIVLDVSSTSSFDSDEGDTIGGGKPVAGGGGGGAEFDPFKKSKLKSKKIRKKLKKNKKHKSKRFSDDDDDYKRKKSKKVKCKEKRKKSKKLKKKSTKRYKHSDDSSSSSDDDSYDSDSSSSSSPDPRQPKRLKSKKYKLRDRSPNADGEWHHEFELASKPKIKSIANFPQKYQIPNSSEDDDHRKQRSRSTSKTRRRKHSPDDDRSRRHHHQRSSSKNHLERKRRSRSNSSGHDYRIRSRMQHRDIDDDILHDERANTDAWINNLENIYHNLVEQKSFRNIRLILINSKDSYNPLWVNRIRKKVSFEVYQELSSSPIANQLDGHSGDVYIFDRCNLLAYYIRFPLSFIDRKDPFFQATILAAHTDSPCKEKCIRNSVSSSSTTNITGNQNETETIETTTTTMMMTTTDDSMTNITNQTDQATTTATESIEMNVLSQMGEILKIFYNRYTMNFVPESSESVMDNNTTSISNMTTKNVTTNLIDTLNRTIETYGLQQTLSSSSSSSIPAIQLDIGKEIAKNVTKVGNGELRSQLLPPNTRNVSKLSKVCQQTNCTEWTTERLLAARLCCLSITTEDDDEPMVNVNASVYIPSNGGFGCKLYPRTTCSMIKPILRCCTRKLVNQYFNYAIQLRERQRQQFRPGPGQRPVRDAEMILLKKSFISTMDVEKRNHHIPQ</sequence>
<dbReference type="PROSITE" id="PS50158">
    <property type="entry name" value="ZF_CCHC"/>
    <property type="match status" value="1"/>
</dbReference>
<accession>A0A9D4NUN1</accession>
<evidence type="ECO:0000256" key="1">
    <source>
        <dbReference type="ARBA" id="ARBA00022723"/>
    </source>
</evidence>
<comment type="caution">
    <text evidence="9">The sequence shown here is derived from an EMBL/GenBank/DDBJ whole genome shotgun (WGS) entry which is preliminary data.</text>
</comment>
<reference evidence="9" key="2">
    <citation type="journal article" date="2021" name="World Allergy Organ. J.">
        <title>Chromosome-level assembly of Dermatophagoides farinae genome and transcriptome reveals two novel allergens Der f 37 and Der f 39.</title>
        <authorList>
            <person name="Chen J."/>
            <person name="Cai Z."/>
            <person name="Fan D."/>
            <person name="Hu J."/>
            <person name="Hou Y."/>
            <person name="He Y."/>
            <person name="Zhang Z."/>
            <person name="Zhao Z."/>
            <person name="Gao P."/>
            <person name="Hu W."/>
            <person name="Sun J."/>
            <person name="Li J."/>
            <person name="Ji K."/>
        </authorList>
    </citation>
    <scope>NUCLEOTIDE SEQUENCE</scope>
    <source>
        <strain evidence="9">JKM2019</strain>
    </source>
</reference>
<feature type="compositionally biased region" description="Basic residues" evidence="7">
    <location>
        <begin position="109"/>
        <end position="136"/>
    </location>
</feature>
<name>A0A9D4NUN1_DERFA</name>
<dbReference type="PANTHER" id="PTHR31437">
    <property type="entry name" value="SREK1IP1 FAMILY MEMBER"/>
    <property type="match status" value="1"/>
</dbReference>
<dbReference type="Pfam" id="PF04592">
    <property type="entry name" value="SelP_N"/>
    <property type="match status" value="1"/>
</dbReference>
<protein>
    <recommendedName>
        <fullName evidence="5">Protein SREK1IP1</fullName>
    </recommendedName>
</protein>
<evidence type="ECO:0000256" key="2">
    <source>
        <dbReference type="ARBA" id="ARBA00022771"/>
    </source>
</evidence>
<evidence type="ECO:0000256" key="3">
    <source>
        <dbReference type="ARBA" id="ARBA00022833"/>
    </source>
</evidence>
<feature type="compositionally biased region" description="Basic and acidic residues" evidence="7">
    <location>
        <begin position="176"/>
        <end position="194"/>
    </location>
</feature>
<keyword evidence="2 6" id="KW-0863">Zinc-finger</keyword>
<evidence type="ECO:0000256" key="4">
    <source>
        <dbReference type="ARBA" id="ARBA00037746"/>
    </source>
</evidence>
<dbReference type="GO" id="GO:0003676">
    <property type="term" value="F:nucleic acid binding"/>
    <property type="evidence" value="ECO:0007669"/>
    <property type="project" value="InterPro"/>
</dbReference>
<dbReference type="PANTHER" id="PTHR31437:SF1">
    <property type="entry name" value="PROTEIN SREK1IP1"/>
    <property type="match status" value="1"/>
</dbReference>
<dbReference type="InterPro" id="IPR007671">
    <property type="entry name" value="Selenoprotein-P_N"/>
</dbReference>
<keyword evidence="3" id="KW-0862">Zinc</keyword>
<dbReference type="EMBL" id="SDOV01000007">
    <property type="protein sequence ID" value="KAH7638658.1"/>
    <property type="molecule type" value="Genomic_DNA"/>
</dbReference>
<evidence type="ECO:0000313" key="9">
    <source>
        <dbReference type="EMBL" id="KAH7638658.1"/>
    </source>
</evidence>
<evidence type="ECO:0000259" key="8">
    <source>
        <dbReference type="PROSITE" id="PS50158"/>
    </source>
</evidence>
<dbReference type="AlphaFoldDB" id="A0A9D4NUN1"/>
<feature type="compositionally biased region" description="Basic residues" evidence="7">
    <location>
        <begin position="77"/>
        <end position="98"/>
    </location>
</feature>
<dbReference type="GO" id="GO:0008270">
    <property type="term" value="F:zinc ion binding"/>
    <property type="evidence" value="ECO:0007669"/>
    <property type="project" value="UniProtKB-KW"/>
</dbReference>
<feature type="compositionally biased region" description="Basic residues" evidence="7">
    <location>
        <begin position="165"/>
        <end position="175"/>
    </location>
</feature>
<comment type="function">
    <text evidence="4">Possible splicing regulator involved in the control of cellular survival.</text>
</comment>
<feature type="compositionally biased region" description="Gly residues" evidence="7">
    <location>
        <begin position="55"/>
        <end position="70"/>
    </location>
</feature>
<feature type="compositionally biased region" description="Basic residues" evidence="7">
    <location>
        <begin position="221"/>
        <end position="235"/>
    </location>
</feature>
<evidence type="ECO:0000256" key="5">
    <source>
        <dbReference type="ARBA" id="ARBA00039180"/>
    </source>
</evidence>
<gene>
    <name evidence="9" type="ORF">HUG17_2691</name>
</gene>
<proteinExistence type="predicted"/>
<evidence type="ECO:0000256" key="7">
    <source>
        <dbReference type="SAM" id="MobiDB-lite"/>
    </source>
</evidence>
<feature type="region of interest" description="Disordered" evidence="7">
    <location>
        <begin position="45"/>
        <end position="276"/>
    </location>
</feature>
<feature type="compositionally biased region" description="Basic residues" evidence="7">
    <location>
        <begin position="243"/>
        <end position="263"/>
    </location>
</feature>
<dbReference type="InterPro" id="IPR001878">
    <property type="entry name" value="Znf_CCHC"/>
</dbReference>
<feature type="domain" description="CCHC-type" evidence="8">
    <location>
        <begin position="13"/>
        <end position="28"/>
    </location>
</feature>
<dbReference type="Proteomes" id="UP000828236">
    <property type="component" value="Unassembled WGS sequence"/>
</dbReference>